<reference evidence="3" key="1">
    <citation type="submission" date="2017-09" db="EMBL/GenBank/DDBJ databases">
        <title>Depth-based differentiation of microbial function through sediment-hosted aquifers and enrichment of novel symbionts in the deep terrestrial subsurface.</title>
        <authorList>
            <person name="Probst A.J."/>
            <person name="Ladd B."/>
            <person name="Jarett J.K."/>
            <person name="Geller-Mcgrath D.E."/>
            <person name="Sieber C.M.K."/>
            <person name="Emerson J.B."/>
            <person name="Anantharaman K."/>
            <person name="Thomas B.C."/>
            <person name="Malmstrom R."/>
            <person name="Stieglmeier M."/>
            <person name="Klingl A."/>
            <person name="Woyke T."/>
            <person name="Ryan C.M."/>
            <person name="Banfield J.F."/>
        </authorList>
    </citation>
    <scope>NUCLEOTIDE SEQUENCE [LARGE SCALE GENOMIC DNA]</scope>
</reference>
<dbReference type="InterPro" id="IPR029063">
    <property type="entry name" value="SAM-dependent_MTases_sf"/>
</dbReference>
<name>A0A2H0YTE4_9BACT</name>
<organism evidence="2 3">
    <name type="scientific">Candidatus Kerfeldbacteria bacterium CG08_land_8_20_14_0_20_42_7</name>
    <dbReference type="NCBI Taxonomy" id="2014245"/>
    <lineage>
        <taxon>Bacteria</taxon>
        <taxon>Candidatus Kerfeldiibacteriota</taxon>
    </lineage>
</organism>
<dbReference type="Proteomes" id="UP000228711">
    <property type="component" value="Unassembled WGS sequence"/>
</dbReference>
<feature type="domain" description="Ribosomal RNA large subunit methyltransferase K/L-like methyltransferase" evidence="1">
    <location>
        <begin position="190"/>
        <end position="240"/>
    </location>
</feature>
<dbReference type="Gene3D" id="3.40.50.150">
    <property type="entry name" value="Vaccinia Virus protein VP39"/>
    <property type="match status" value="1"/>
</dbReference>
<dbReference type="AlphaFoldDB" id="A0A2H0YTE4"/>
<proteinExistence type="predicted"/>
<evidence type="ECO:0000313" key="2">
    <source>
        <dbReference type="EMBL" id="PIS41765.1"/>
    </source>
</evidence>
<dbReference type="InterPro" id="IPR000241">
    <property type="entry name" value="RlmKL-like_Mtase"/>
</dbReference>
<protein>
    <recommendedName>
        <fullName evidence="1">Ribosomal RNA large subunit methyltransferase K/L-like methyltransferase domain-containing protein</fullName>
    </recommendedName>
</protein>
<dbReference type="Pfam" id="PF01170">
    <property type="entry name" value="UPF0020"/>
    <property type="match status" value="1"/>
</dbReference>
<dbReference type="SUPFAM" id="SSF53335">
    <property type="entry name" value="S-adenosyl-L-methionine-dependent methyltransferases"/>
    <property type="match status" value="1"/>
</dbReference>
<evidence type="ECO:0000259" key="1">
    <source>
        <dbReference type="Pfam" id="PF01170"/>
    </source>
</evidence>
<evidence type="ECO:0000313" key="3">
    <source>
        <dbReference type="Proteomes" id="UP000228711"/>
    </source>
</evidence>
<accession>A0A2H0YTE4</accession>
<comment type="caution">
    <text evidence="2">The sequence shown here is derived from an EMBL/GenBank/DDBJ whole genome shotgun (WGS) entry which is preliminary data.</text>
</comment>
<gene>
    <name evidence="2" type="ORF">COT25_01330</name>
</gene>
<sequence length="404" mass="45577">MMFAVELGREPLLSLVELETRFRTQGQRTTFQVIAPKVVAIEVDSFSQELFFSLGGSIKYAQLLLRIPADEFTHDPLRILIDDMFIHSAFGDEESVSFAVSAYGNIPSGFYRKIKPLAIQWKKHLKQKFQHVRFVESKDPTTSSVTVARNRLLRGCDLWMVFFKDEVLFFKTLAVQDFHSFAERDFGRPRRNARNGMLPPKLARIMVTLSGAGEKSVLHDPFVGSGTILQEAGLLGVQKLIGTDIHPQNITDAQQNLDWLEERTDKKWSLELAAGDIRFITPEQYPGVTHVVAEIDLGDPLQRRSRPDEAVSFAREAEVLAQALFAYALGQQTCSAIVLALPFWPHIQGQPTRVSFSIPDGFSLLDSYVFGALYPTELSSRGGFDYMRPDQFVGREILAFQKTK</sequence>
<dbReference type="EMBL" id="PEXV01000051">
    <property type="protein sequence ID" value="PIS41765.1"/>
    <property type="molecule type" value="Genomic_DNA"/>
</dbReference>